<protein>
    <submittedName>
        <fullName evidence="2">Uncharacterized protein</fullName>
    </submittedName>
</protein>
<gene>
    <name evidence="2" type="primary">LOC125545658</name>
</gene>
<reference evidence="3" key="1">
    <citation type="journal article" date="2013" name="Nature">
        <title>Draft genome of the wheat A-genome progenitor Triticum urartu.</title>
        <authorList>
            <person name="Ling H.Q."/>
            <person name="Zhao S."/>
            <person name="Liu D."/>
            <person name="Wang J."/>
            <person name="Sun H."/>
            <person name="Zhang C."/>
            <person name="Fan H."/>
            <person name="Li D."/>
            <person name="Dong L."/>
            <person name="Tao Y."/>
            <person name="Gao C."/>
            <person name="Wu H."/>
            <person name="Li Y."/>
            <person name="Cui Y."/>
            <person name="Guo X."/>
            <person name="Zheng S."/>
            <person name="Wang B."/>
            <person name="Yu K."/>
            <person name="Liang Q."/>
            <person name="Yang W."/>
            <person name="Lou X."/>
            <person name="Chen J."/>
            <person name="Feng M."/>
            <person name="Jian J."/>
            <person name="Zhang X."/>
            <person name="Luo G."/>
            <person name="Jiang Y."/>
            <person name="Liu J."/>
            <person name="Wang Z."/>
            <person name="Sha Y."/>
            <person name="Zhang B."/>
            <person name="Wu H."/>
            <person name="Tang D."/>
            <person name="Shen Q."/>
            <person name="Xue P."/>
            <person name="Zou S."/>
            <person name="Wang X."/>
            <person name="Liu X."/>
            <person name="Wang F."/>
            <person name="Yang Y."/>
            <person name="An X."/>
            <person name="Dong Z."/>
            <person name="Zhang K."/>
            <person name="Zhang X."/>
            <person name="Luo M.C."/>
            <person name="Dvorak J."/>
            <person name="Tong Y."/>
            <person name="Wang J."/>
            <person name="Yang H."/>
            <person name="Li Z."/>
            <person name="Wang D."/>
            <person name="Zhang A."/>
            <person name="Wang J."/>
        </authorList>
    </citation>
    <scope>NUCLEOTIDE SEQUENCE</scope>
    <source>
        <strain evidence="3">cv. G1812</strain>
    </source>
</reference>
<evidence type="ECO:0000256" key="1">
    <source>
        <dbReference type="SAM" id="Phobius"/>
    </source>
</evidence>
<evidence type="ECO:0000313" key="2">
    <source>
        <dbReference type="EnsemblPlants" id="TuG1812G0300004485.01.T01.cds362523"/>
    </source>
</evidence>
<accession>A0A8R7U164</accession>
<keyword evidence="3" id="KW-1185">Reference proteome</keyword>
<reference evidence="2" key="2">
    <citation type="submission" date="2018-03" db="EMBL/GenBank/DDBJ databases">
        <title>The Triticum urartu genome reveals the dynamic nature of wheat genome evolution.</title>
        <authorList>
            <person name="Ling H."/>
            <person name="Ma B."/>
            <person name="Shi X."/>
            <person name="Liu H."/>
            <person name="Dong L."/>
            <person name="Sun H."/>
            <person name="Cao Y."/>
            <person name="Gao Q."/>
            <person name="Zheng S."/>
            <person name="Li Y."/>
            <person name="Yu Y."/>
            <person name="Du H."/>
            <person name="Qi M."/>
            <person name="Li Y."/>
            <person name="Yu H."/>
            <person name="Cui Y."/>
            <person name="Wang N."/>
            <person name="Chen C."/>
            <person name="Wu H."/>
            <person name="Zhao Y."/>
            <person name="Zhang J."/>
            <person name="Li Y."/>
            <person name="Zhou W."/>
            <person name="Zhang B."/>
            <person name="Hu W."/>
            <person name="Eijk M."/>
            <person name="Tang J."/>
            <person name="Witsenboer H."/>
            <person name="Zhao S."/>
            <person name="Li Z."/>
            <person name="Zhang A."/>
            <person name="Wang D."/>
            <person name="Liang C."/>
        </authorList>
    </citation>
    <scope>NUCLEOTIDE SEQUENCE [LARGE SCALE GENOMIC DNA]</scope>
    <source>
        <strain evidence="2">cv. G1812</strain>
    </source>
</reference>
<sequence length="85" mass="9466">MALVTILFLHAILQINPGQLLQIFHSTVMGLRLLILSYCLLFNVSAKVSAMEAFLCAKDIGSTSRLCDNSLCLVLLRQMIWKARA</sequence>
<dbReference type="AlphaFoldDB" id="A0A8R7U164"/>
<keyword evidence="1" id="KW-0472">Membrane</keyword>
<proteinExistence type="predicted"/>
<organism evidence="2 3">
    <name type="scientific">Triticum urartu</name>
    <name type="common">Red wild einkorn</name>
    <name type="synonym">Crithodium urartu</name>
    <dbReference type="NCBI Taxonomy" id="4572"/>
    <lineage>
        <taxon>Eukaryota</taxon>
        <taxon>Viridiplantae</taxon>
        <taxon>Streptophyta</taxon>
        <taxon>Embryophyta</taxon>
        <taxon>Tracheophyta</taxon>
        <taxon>Spermatophyta</taxon>
        <taxon>Magnoliopsida</taxon>
        <taxon>Liliopsida</taxon>
        <taxon>Poales</taxon>
        <taxon>Poaceae</taxon>
        <taxon>BOP clade</taxon>
        <taxon>Pooideae</taxon>
        <taxon>Triticodae</taxon>
        <taxon>Triticeae</taxon>
        <taxon>Triticinae</taxon>
        <taxon>Triticum</taxon>
    </lineage>
</organism>
<evidence type="ECO:0000313" key="3">
    <source>
        <dbReference type="Proteomes" id="UP000015106"/>
    </source>
</evidence>
<name>A0A8R7U164_TRIUA</name>
<keyword evidence="1" id="KW-0812">Transmembrane</keyword>
<feature type="transmembrane region" description="Helical" evidence="1">
    <location>
        <begin position="23"/>
        <end position="44"/>
    </location>
</feature>
<reference evidence="2" key="3">
    <citation type="submission" date="2022-06" db="UniProtKB">
        <authorList>
            <consortium name="EnsemblPlants"/>
        </authorList>
    </citation>
    <scope>IDENTIFICATION</scope>
</reference>
<keyword evidence="1" id="KW-1133">Transmembrane helix</keyword>
<dbReference type="Proteomes" id="UP000015106">
    <property type="component" value="Chromosome 3"/>
</dbReference>
<dbReference type="Gramene" id="TuG1812G0300004485.01.T01">
    <property type="protein sequence ID" value="TuG1812G0300004485.01.T01.cds362523"/>
    <property type="gene ID" value="TuG1812G0300004485.01"/>
</dbReference>
<dbReference type="EnsemblPlants" id="TuG1812G0300004485.01.T01">
    <property type="protein sequence ID" value="TuG1812G0300004485.01.T01.cds362523"/>
    <property type="gene ID" value="TuG1812G0300004485.01"/>
</dbReference>